<dbReference type="Gene3D" id="2.160.20.80">
    <property type="entry name" value="E3 ubiquitin-protein ligase SopA"/>
    <property type="match status" value="1"/>
</dbReference>
<dbReference type="InterPro" id="IPR001646">
    <property type="entry name" value="5peptide_repeat"/>
</dbReference>
<protein>
    <submittedName>
        <fullName evidence="2">Pentapeptide repeat-containing protein</fullName>
    </submittedName>
</protein>
<gene>
    <name evidence="2" type="ORF">ACFOOR_14745</name>
</gene>
<keyword evidence="1" id="KW-0732">Signal</keyword>
<dbReference type="Pfam" id="PF00805">
    <property type="entry name" value="Pentapeptide"/>
    <property type="match status" value="2"/>
</dbReference>
<dbReference type="PANTHER" id="PTHR14136">
    <property type="entry name" value="BTB_POZ DOMAIN-CONTAINING PROTEIN KCTD9"/>
    <property type="match status" value="1"/>
</dbReference>
<sequence>MKRLLATAALFALSVSPALAQDASQIARVQSGASCSGCNLFQADLAYRDLPNVNLSGSRLRQADLSLTTMNGANLSACDLSVANLFGARFTGVSFRNSNLRDANLVGGYFGGADFTGADLTGALLSGAEMRQAHGLTQSQLNTACGDTSTELPPGLRVPSCR</sequence>
<proteinExistence type="predicted"/>
<dbReference type="InterPro" id="IPR051082">
    <property type="entry name" value="Pentapeptide-BTB/POZ_domain"/>
</dbReference>
<evidence type="ECO:0000256" key="1">
    <source>
        <dbReference type="SAM" id="SignalP"/>
    </source>
</evidence>
<dbReference type="SUPFAM" id="SSF141571">
    <property type="entry name" value="Pentapeptide repeat-like"/>
    <property type="match status" value="1"/>
</dbReference>
<evidence type="ECO:0000313" key="3">
    <source>
        <dbReference type="Proteomes" id="UP001595379"/>
    </source>
</evidence>
<comment type="caution">
    <text evidence="2">The sequence shown here is derived from an EMBL/GenBank/DDBJ whole genome shotgun (WGS) entry which is preliminary data.</text>
</comment>
<dbReference type="RefSeq" id="WP_343163349.1">
    <property type="nucleotide sequence ID" value="NZ_JBHRSV010000028.1"/>
</dbReference>
<feature type="signal peptide" evidence="1">
    <location>
        <begin position="1"/>
        <end position="20"/>
    </location>
</feature>
<evidence type="ECO:0000313" key="2">
    <source>
        <dbReference type="EMBL" id="MFC2927364.1"/>
    </source>
</evidence>
<name>A0ABV7A157_9PROT</name>
<accession>A0ABV7A157</accession>
<organism evidence="2 3">
    <name type="scientific">Hyphobacterium vulgare</name>
    <dbReference type="NCBI Taxonomy" id="1736751"/>
    <lineage>
        <taxon>Bacteria</taxon>
        <taxon>Pseudomonadati</taxon>
        <taxon>Pseudomonadota</taxon>
        <taxon>Alphaproteobacteria</taxon>
        <taxon>Maricaulales</taxon>
        <taxon>Maricaulaceae</taxon>
        <taxon>Hyphobacterium</taxon>
    </lineage>
</organism>
<reference evidence="3" key="1">
    <citation type="journal article" date="2019" name="Int. J. Syst. Evol. Microbiol.">
        <title>The Global Catalogue of Microorganisms (GCM) 10K type strain sequencing project: providing services to taxonomists for standard genome sequencing and annotation.</title>
        <authorList>
            <consortium name="The Broad Institute Genomics Platform"/>
            <consortium name="The Broad Institute Genome Sequencing Center for Infectious Disease"/>
            <person name="Wu L."/>
            <person name="Ma J."/>
        </authorList>
    </citation>
    <scope>NUCLEOTIDE SEQUENCE [LARGE SCALE GENOMIC DNA]</scope>
    <source>
        <strain evidence="3">KCTC 52487</strain>
    </source>
</reference>
<keyword evidence="3" id="KW-1185">Reference proteome</keyword>
<dbReference type="Proteomes" id="UP001595379">
    <property type="component" value="Unassembled WGS sequence"/>
</dbReference>
<dbReference type="EMBL" id="JBHRSV010000028">
    <property type="protein sequence ID" value="MFC2927364.1"/>
    <property type="molecule type" value="Genomic_DNA"/>
</dbReference>
<feature type="chain" id="PRO_5045140731" evidence="1">
    <location>
        <begin position="21"/>
        <end position="162"/>
    </location>
</feature>
<dbReference type="PANTHER" id="PTHR14136:SF17">
    <property type="entry name" value="BTB_POZ DOMAIN-CONTAINING PROTEIN KCTD9"/>
    <property type="match status" value="1"/>
</dbReference>